<evidence type="ECO:0000256" key="2">
    <source>
        <dbReference type="SAM" id="Coils"/>
    </source>
</evidence>
<accession>A0A1I1M5A4</accession>
<evidence type="ECO:0000313" key="5">
    <source>
        <dbReference type="Proteomes" id="UP000198639"/>
    </source>
</evidence>
<dbReference type="SUPFAM" id="SSF56954">
    <property type="entry name" value="Outer membrane efflux proteins (OEP)"/>
    <property type="match status" value="1"/>
</dbReference>
<feature type="coiled-coil region" evidence="2">
    <location>
        <begin position="347"/>
        <end position="374"/>
    </location>
</feature>
<protein>
    <submittedName>
        <fullName evidence="4">Outer membrane protein TolC</fullName>
    </submittedName>
</protein>
<proteinExistence type="inferred from homology"/>
<dbReference type="Proteomes" id="UP000198639">
    <property type="component" value="Unassembled WGS sequence"/>
</dbReference>
<dbReference type="OrthoDB" id="9769048at2"/>
<dbReference type="STRING" id="1164594.SAMN05216204_11019"/>
<sequence length="438" mass="47553">MYSIFTSRHEVPAKPARSGPALVAALFLLASSSTSAAPDGLTLNDALALATSGSASAKAARASITASEHAAARADQLPDPTLKLGIDNLPITGPDRFRPNADFMTMRRIGIEQQWVSRGKRQARTELARRSVEAVEAAHLDKVATIRVETGKAWMTVLYKQRALGLSRSIAREMESDLAALQASHRGAKTSASDVLQARTELLLSGDGVDAAAQDLQTALFQLRRWTRTDAEAVSNEPPNLDTALTRSAMPNLERMHPAVLNARRTVDLADADVGAAVQESRPDWSFEAGFAQRGGQFSNMVSFGVSIPLTIRRAQRQDREIAEKAELGTRARLEYEEALLETQSSFETQLGQLESLKRRIARLEKELLPTAAQQVEIALADYRGGTGTLTAVFKARRAALERRLQVNALELEAALIWAGLELRLIPQNMASGGRVAE</sequence>
<dbReference type="AlphaFoldDB" id="A0A1I1M5A4"/>
<feature type="chain" id="PRO_5011795754" evidence="3">
    <location>
        <begin position="37"/>
        <end position="438"/>
    </location>
</feature>
<keyword evidence="3" id="KW-0732">Signal</keyword>
<name>A0A1I1M5A4_9BURK</name>
<dbReference type="Gene3D" id="1.20.1600.10">
    <property type="entry name" value="Outer membrane efflux proteins (OEP)"/>
    <property type="match status" value="1"/>
</dbReference>
<gene>
    <name evidence="4" type="ORF">SAMN05216204_11019</name>
</gene>
<reference evidence="5" key="1">
    <citation type="submission" date="2016-10" db="EMBL/GenBank/DDBJ databases">
        <authorList>
            <person name="Varghese N."/>
            <person name="Submissions S."/>
        </authorList>
    </citation>
    <scope>NUCLEOTIDE SEQUENCE [LARGE SCALE GENOMIC DNA]</scope>
    <source>
        <strain evidence="5">CGMCC 1.12041</strain>
    </source>
</reference>
<evidence type="ECO:0000313" key="4">
    <source>
        <dbReference type="EMBL" id="SFC76840.1"/>
    </source>
</evidence>
<evidence type="ECO:0000256" key="3">
    <source>
        <dbReference type="SAM" id="SignalP"/>
    </source>
</evidence>
<keyword evidence="2" id="KW-0175">Coiled coil</keyword>
<keyword evidence="5" id="KW-1185">Reference proteome</keyword>
<comment type="similarity">
    <text evidence="1">Belongs to the outer membrane factor (OMF) (TC 1.B.17) family.</text>
</comment>
<dbReference type="EMBL" id="FOLD01000010">
    <property type="protein sequence ID" value="SFC76840.1"/>
    <property type="molecule type" value="Genomic_DNA"/>
</dbReference>
<dbReference type="InterPro" id="IPR010131">
    <property type="entry name" value="MdtP/NodT-like"/>
</dbReference>
<dbReference type="RefSeq" id="WP_091874546.1">
    <property type="nucleotide sequence ID" value="NZ_FOLD01000010.1"/>
</dbReference>
<feature type="signal peptide" evidence="3">
    <location>
        <begin position="1"/>
        <end position="36"/>
    </location>
</feature>
<dbReference type="InterPro" id="IPR003423">
    <property type="entry name" value="OMP_efflux"/>
</dbReference>
<organism evidence="4 5">
    <name type="scientific">Massilia yuzhufengensis</name>
    <dbReference type="NCBI Taxonomy" id="1164594"/>
    <lineage>
        <taxon>Bacteria</taxon>
        <taxon>Pseudomonadati</taxon>
        <taxon>Pseudomonadota</taxon>
        <taxon>Betaproteobacteria</taxon>
        <taxon>Burkholderiales</taxon>
        <taxon>Oxalobacteraceae</taxon>
        <taxon>Telluria group</taxon>
        <taxon>Massilia</taxon>
    </lineage>
</organism>
<dbReference type="GO" id="GO:0015562">
    <property type="term" value="F:efflux transmembrane transporter activity"/>
    <property type="evidence" value="ECO:0007669"/>
    <property type="project" value="InterPro"/>
</dbReference>
<evidence type="ECO:0000256" key="1">
    <source>
        <dbReference type="ARBA" id="ARBA00007613"/>
    </source>
</evidence>
<dbReference type="PANTHER" id="PTHR30203">
    <property type="entry name" value="OUTER MEMBRANE CATION EFFLUX PROTEIN"/>
    <property type="match status" value="1"/>
</dbReference>
<dbReference type="Pfam" id="PF02321">
    <property type="entry name" value="OEP"/>
    <property type="match status" value="1"/>
</dbReference>